<name>A0A2I1NCJ2_9BACT</name>
<evidence type="ECO:0000259" key="7">
    <source>
        <dbReference type="Pfam" id="PF03772"/>
    </source>
</evidence>
<protein>
    <submittedName>
        <fullName evidence="8">Competence protein ComEC</fullName>
    </submittedName>
</protein>
<feature type="transmembrane region" description="Helical" evidence="6">
    <location>
        <begin position="340"/>
        <end position="361"/>
    </location>
</feature>
<dbReference type="PANTHER" id="PTHR30619">
    <property type="entry name" value="DNA INTERNALIZATION/COMPETENCE PROTEIN COMEC/REC2"/>
    <property type="match status" value="1"/>
</dbReference>
<feature type="domain" description="ComEC/Rec2-related protein" evidence="7">
    <location>
        <begin position="154"/>
        <end position="383"/>
    </location>
</feature>
<dbReference type="InterPro" id="IPR052159">
    <property type="entry name" value="Competence_DNA_uptake"/>
</dbReference>
<keyword evidence="4 6" id="KW-1133">Transmembrane helix</keyword>
<organism evidence="8 9">
    <name type="scientific">Campylobacter ureolyticus</name>
    <dbReference type="NCBI Taxonomy" id="827"/>
    <lineage>
        <taxon>Bacteria</taxon>
        <taxon>Pseudomonadati</taxon>
        <taxon>Campylobacterota</taxon>
        <taxon>Epsilonproteobacteria</taxon>
        <taxon>Campylobacterales</taxon>
        <taxon>Campylobacteraceae</taxon>
        <taxon>Campylobacter</taxon>
    </lineage>
</organism>
<gene>
    <name evidence="8" type="ORF">CYJ41_01195</name>
</gene>
<evidence type="ECO:0000256" key="5">
    <source>
        <dbReference type="ARBA" id="ARBA00023136"/>
    </source>
</evidence>
<keyword evidence="2" id="KW-1003">Cell membrane</keyword>
<reference evidence="8 9" key="1">
    <citation type="submission" date="2017-12" db="EMBL/GenBank/DDBJ databases">
        <title>Phylogenetic diversity of female urinary microbiome.</title>
        <authorList>
            <person name="Thomas-White K."/>
            <person name="Wolfe A.J."/>
        </authorList>
    </citation>
    <scope>NUCLEOTIDE SEQUENCE [LARGE SCALE GENOMIC DNA]</scope>
    <source>
        <strain evidence="8 9">UMB0112</strain>
    </source>
</reference>
<accession>A0A2I1NCJ2</accession>
<feature type="transmembrane region" description="Helical" evidence="6">
    <location>
        <begin position="403"/>
        <end position="418"/>
    </location>
</feature>
<feature type="transmembrane region" description="Helical" evidence="6">
    <location>
        <begin position="207"/>
        <end position="224"/>
    </location>
</feature>
<dbReference type="AlphaFoldDB" id="A0A2I1NCJ2"/>
<dbReference type="EMBL" id="PKHU01000001">
    <property type="protein sequence ID" value="PKZ30085.1"/>
    <property type="molecule type" value="Genomic_DNA"/>
</dbReference>
<dbReference type="InterPro" id="IPR004477">
    <property type="entry name" value="ComEC_N"/>
</dbReference>
<feature type="transmembrane region" description="Helical" evidence="6">
    <location>
        <begin position="12"/>
        <end position="31"/>
    </location>
</feature>
<keyword evidence="3 6" id="KW-0812">Transmembrane</keyword>
<comment type="caution">
    <text evidence="8">The sequence shown here is derived from an EMBL/GenBank/DDBJ whole genome shotgun (WGS) entry which is preliminary data.</text>
</comment>
<evidence type="ECO:0000313" key="8">
    <source>
        <dbReference type="EMBL" id="PKZ30085.1"/>
    </source>
</evidence>
<dbReference type="Pfam" id="PF03772">
    <property type="entry name" value="Competence"/>
    <property type="match status" value="1"/>
</dbReference>
<dbReference type="PANTHER" id="PTHR30619:SF7">
    <property type="entry name" value="BETA-LACTAMASE DOMAIN PROTEIN"/>
    <property type="match status" value="1"/>
</dbReference>
<keyword evidence="5 6" id="KW-0472">Membrane</keyword>
<proteinExistence type="predicted"/>
<feature type="transmembrane region" description="Helical" evidence="6">
    <location>
        <begin position="167"/>
        <end position="195"/>
    </location>
</feature>
<dbReference type="Proteomes" id="UP000234639">
    <property type="component" value="Unassembled WGS sequence"/>
</dbReference>
<dbReference type="RefSeq" id="WP_101636564.1">
    <property type="nucleotide sequence ID" value="NZ_PKHU01000001.1"/>
</dbReference>
<dbReference type="NCBIfam" id="TIGR00360">
    <property type="entry name" value="ComEC_N-term"/>
    <property type="match status" value="1"/>
</dbReference>
<feature type="transmembrane region" description="Helical" evidence="6">
    <location>
        <begin position="258"/>
        <end position="289"/>
    </location>
</feature>
<evidence type="ECO:0000256" key="1">
    <source>
        <dbReference type="ARBA" id="ARBA00004651"/>
    </source>
</evidence>
<evidence type="ECO:0000256" key="6">
    <source>
        <dbReference type="SAM" id="Phobius"/>
    </source>
</evidence>
<sequence>MNNLFNSKKELLLFFIVAFTIFGLNLSYEFYKFKDFKTLKFRYVDAVVEQSYLKTKNDKTYRVLKLKNGDFSFYTTTKKENELKRYDNIKLGVITDKITFKEYIKKSFYLKSFNIKKLQNSPNFKNNLINFISNQHENDKIKELYSTLYLATPISKELRNDVTKWGIAHVVSISGFHLGIIFTTIFLLLTPIYRFFQNRFFPYRSRYFDISLVAFLLMVFYLFLLDFTPAFLRSLLMSALAFLFLVKNLKIFSFWTLFLTIIISICFMPNLVFSVGFYFSCLGVFYIYLYLHHFKNLFKSTKIGILKHILVFNIYVFFAMNIPVYYYFNTFTFSQIAVIPIGYIFTIFYPLSLFLHIFGAGNLMDELLLNFLNYNIKTYEIFIPPMLFYSLNLLNFVAIKNRLVAILLPVFGIIPIFFI</sequence>
<evidence type="ECO:0000256" key="4">
    <source>
        <dbReference type="ARBA" id="ARBA00022989"/>
    </source>
</evidence>
<comment type="subcellular location">
    <subcellularLocation>
        <location evidence="1">Cell membrane</location>
        <topology evidence="1">Multi-pass membrane protein</topology>
    </subcellularLocation>
</comment>
<evidence type="ECO:0000313" key="9">
    <source>
        <dbReference type="Proteomes" id="UP000234639"/>
    </source>
</evidence>
<dbReference type="GO" id="GO:0005886">
    <property type="term" value="C:plasma membrane"/>
    <property type="evidence" value="ECO:0007669"/>
    <property type="project" value="UniProtKB-SubCell"/>
</dbReference>
<evidence type="ECO:0000256" key="2">
    <source>
        <dbReference type="ARBA" id="ARBA00022475"/>
    </source>
</evidence>
<evidence type="ECO:0000256" key="3">
    <source>
        <dbReference type="ARBA" id="ARBA00022692"/>
    </source>
</evidence>
<feature type="transmembrane region" description="Helical" evidence="6">
    <location>
        <begin position="309"/>
        <end position="328"/>
    </location>
</feature>